<dbReference type="GO" id="GO:0007165">
    <property type="term" value="P:signal transduction"/>
    <property type="evidence" value="ECO:0007669"/>
    <property type="project" value="TreeGrafter"/>
</dbReference>
<dbReference type="OrthoDB" id="9812068at2"/>
<dbReference type="CDD" id="cd06782">
    <property type="entry name" value="cpPDZ_CPP-like"/>
    <property type="match status" value="1"/>
</dbReference>
<dbReference type="SMART" id="SM00245">
    <property type="entry name" value="TSPc"/>
    <property type="match status" value="1"/>
</dbReference>
<evidence type="ECO:0000256" key="2">
    <source>
        <dbReference type="ARBA" id="ARBA00022801"/>
    </source>
</evidence>
<dbReference type="GO" id="GO:0008236">
    <property type="term" value="F:serine-type peptidase activity"/>
    <property type="evidence" value="ECO:0007669"/>
    <property type="project" value="UniProtKB-KW"/>
</dbReference>
<evidence type="ECO:0000259" key="5">
    <source>
        <dbReference type="SMART" id="SM00245"/>
    </source>
</evidence>
<dbReference type="PANTHER" id="PTHR32060:SF30">
    <property type="entry name" value="CARBOXY-TERMINAL PROCESSING PROTEASE CTPA"/>
    <property type="match status" value="1"/>
</dbReference>
<name>A0A1N7Q5A5_9BACT</name>
<dbReference type="NCBIfam" id="TIGR00225">
    <property type="entry name" value="prc"/>
    <property type="match status" value="1"/>
</dbReference>
<dbReference type="RefSeq" id="WP_076503143.1">
    <property type="nucleotide sequence ID" value="NZ_FTOP01000032.1"/>
</dbReference>
<accession>A0A1N7Q5A5</accession>
<dbReference type="Gene3D" id="2.30.42.10">
    <property type="match status" value="1"/>
</dbReference>
<evidence type="ECO:0000256" key="3">
    <source>
        <dbReference type="ARBA" id="ARBA00022825"/>
    </source>
</evidence>
<keyword evidence="3" id="KW-0720">Serine protease</keyword>
<sequence length="554" mass="62040">MKFISRKSIAIAFTILLGVGVLFSFTAKNDKLFAIAKNLDIFASLVRELDSYYVDEIDAEELVTIGINAMLEELDPYTEFIPEENSDDFRLLTTGEYGGVGALIGNRTGKNMILMPYKGFPAQAAGLRIGDEFLKVDTVDVREKETADISKLLKGPANTSVFVQVKRGDDTIAVNLDRKKIVISNVPYYGKVDDQTGYIKLTDFTTNAASDVRKALIDLKSQGITRLILDVRDNPGGILKEAVEIVNLFIPKGKEVVRTIGKLESVNSVYKTTKSPVDKDIPLVVLINERSASASEIVAGALQDYDRAILIGKKTFGKGLVQTSIPLSYNSQVKVTTAKYYIPSGRCIQAIDYSKKSDSPSASLPDSLRTKFTTKNGRIVYDGAGIEPDELTEERTYAPITYSLVARNHVFEYGNKFFLENQEVPSPREFSISDQTYEDFVAWLEGKEYDYTTYVEKSLEDLEKYAQREKYYDDIKEQLESLKKQVTHSKEQDLITFKSEIKEALKDELISRYYYQEGVIEASLQNDTAINQSIAIFNEPKKLAGILTASSKKR</sequence>
<dbReference type="Pfam" id="PF03572">
    <property type="entry name" value="Peptidase_S41"/>
    <property type="match status" value="1"/>
</dbReference>
<feature type="coiled-coil region" evidence="4">
    <location>
        <begin position="465"/>
        <end position="492"/>
    </location>
</feature>
<dbReference type="Pfam" id="PF17820">
    <property type="entry name" value="PDZ_6"/>
    <property type="match status" value="1"/>
</dbReference>
<dbReference type="GO" id="GO:0006508">
    <property type="term" value="P:proteolysis"/>
    <property type="evidence" value="ECO:0007669"/>
    <property type="project" value="UniProtKB-KW"/>
</dbReference>
<dbReference type="InterPro" id="IPR005151">
    <property type="entry name" value="Tail-specific_protease"/>
</dbReference>
<keyword evidence="7" id="KW-1185">Reference proteome</keyword>
<evidence type="ECO:0000256" key="4">
    <source>
        <dbReference type="SAM" id="Coils"/>
    </source>
</evidence>
<evidence type="ECO:0000313" key="7">
    <source>
        <dbReference type="Proteomes" id="UP000186026"/>
    </source>
</evidence>
<dbReference type="STRING" id="529505.SAMN05421761_1324"/>
<dbReference type="CDD" id="cd07560">
    <property type="entry name" value="Peptidase_S41_CPP"/>
    <property type="match status" value="1"/>
</dbReference>
<dbReference type="GO" id="GO:0030288">
    <property type="term" value="C:outer membrane-bounded periplasmic space"/>
    <property type="evidence" value="ECO:0007669"/>
    <property type="project" value="TreeGrafter"/>
</dbReference>
<dbReference type="PANTHER" id="PTHR32060">
    <property type="entry name" value="TAIL-SPECIFIC PROTEASE"/>
    <property type="match status" value="1"/>
</dbReference>
<protein>
    <submittedName>
        <fullName evidence="6">C-terminal processing peptidase-3. Serine peptidase. MEROPS family S41A</fullName>
    </submittedName>
</protein>
<dbReference type="InterPro" id="IPR036034">
    <property type="entry name" value="PDZ_sf"/>
</dbReference>
<dbReference type="InterPro" id="IPR004447">
    <property type="entry name" value="Peptidase_S41A"/>
</dbReference>
<dbReference type="EMBL" id="FTOP01000032">
    <property type="protein sequence ID" value="SIT18052.1"/>
    <property type="molecule type" value="Genomic_DNA"/>
</dbReference>
<dbReference type="Gene3D" id="3.90.226.10">
    <property type="entry name" value="2-enoyl-CoA Hydratase, Chain A, domain 1"/>
    <property type="match status" value="1"/>
</dbReference>
<dbReference type="GO" id="GO:0004175">
    <property type="term" value="F:endopeptidase activity"/>
    <property type="evidence" value="ECO:0007669"/>
    <property type="project" value="TreeGrafter"/>
</dbReference>
<dbReference type="InterPro" id="IPR041489">
    <property type="entry name" value="PDZ_6"/>
</dbReference>
<gene>
    <name evidence="6" type="ORF">SAMN05421761_1324</name>
</gene>
<evidence type="ECO:0000313" key="6">
    <source>
        <dbReference type="EMBL" id="SIT18052.1"/>
    </source>
</evidence>
<dbReference type="Proteomes" id="UP000186026">
    <property type="component" value="Unassembled WGS sequence"/>
</dbReference>
<keyword evidence="2" id="KW-0378">Hydrolase</keyword>
<evidence type="ECO:0000256" key="1">
    <source>
        <dbReference type="ARBA" id="ARBA00022670"/>
    </source>
</evidence>
<organism evidence="6 7">
    <name type="scientific">Belliella pelovolcani</name>
    <dbReference type="NCBI Taxonomy" id="529505"/>
    <lineage>
        <taxon>Bacteria</taxon>
        <taxon>Pseudomonadati</taxon>
        <taxon>Bacteroidota</taxon>
        <taxon>Cytophagia</taxon>
        <taxon>Cytophagales</taxon>
        <taxon>Cyclobacteriaceae</taxon>
        <taxon>Belliella</taxon>
    </lineage>
</organism>
<dbReference type="InterPro" id="IPR029045">
    <property type="entry name" value="ClpP/crotonase-like_dom_sf"/>
</dbReference>
<dbReference type="AlphaFoldDB" id="A0A1N7Q5A5"/>
<proteinExistence type="predicted"/>
<dbReference type="SUPFAM" id="SSF52096">
    <property type="entry name" value="ClpP/crotonase"/>
    <property type="match status" value="1"/>
</dbReference>
<feature type="domain" description="Tail specific protease" evidence="5">
    <location>
        <begin position="158"/>
        <end position="356"/>
    </location>
</feature>
<dbReference type="Gene3D" id="3.30.750.44">
    <property type="match status" value="1"/>
</dbReference>
<keyword evidence="1" id="KW-0645">Protease</keyword>
<reference evidence="7" key="1">
    <citation type="submission" date="2017-01" db="EMBL/GenBank/DDBJ databases">
        <authorList>
            <person name="Varghese N."/>
            <person name="Submissions S."/>
        </authorList>
    </citation>
    <scope>NUCLEOTIDE SEQUENCE [LARGE SCALE GENOMIC DNA]</scope>
    <source>
        <strain evidence="7">DSM 46698</strain>
    </source>
</reference>
<keyword evidence="4" id="KW-0175">Coiled coil</keyword>
<dbReference type="SUPFAM" id="SSF50156">
    <property type="entry name" value="PDZ domain-like"/>
    <property type="match status" value="1"/>
</dbReference>